<evidence type="ECO:0000256" key="1">
    <source>
        <dbReference type="SAM" id="MobiDB-lite"/>
    </source>
</evidence>
<protein>
    <submittedName>
        <fullName evidence="2">Uncharacterized protein</fullName>
    </submittedName>
</protein>
<dbReference type="AlphaFoldDB" id="A0A1Y2EWP6"/>
<accession>A0A1Y2EWP6</accession>
<dbReference type="InParanoid" id="A0A1Y2EWP6"/>
<dbReference type="EMBL" id="MCGR01000036">
    <property type="protein sequence ID" value="ORY75970.1"/>
    <property type="molecule type" value="Genomic_DNA"/>
</dbReference>
<organism evidence="2 3">
    <name type="scientific">Leucosporidium creatinivorum</name>
    <dbReference type="NCBI Taxonomy" id="106004"/>
    <lineage>
        <taxon>Eukaryota</taxon>
        <taxon>Fungi</taxon>
        <taxon>Dikarya</taxon>
        <taxon>Basidiomycota</taxon>
        <taxon>Pucciniomycotina</taxon>
        <taxon>Microbotryomycetes</taxon>
        <taxon>Leucosporidiales</taxon>
        <taxon>Leucosporidium</taxon>
    </lineage>
</organism>
<name>A0A1Y2EWP6_9BASI</name>
<gene>
    <name evidence="2" type="ORF">BCR35DRAFT_306029</name>
</gene>
<comment type="caution">
    <text evidence="2">The sequence shown here is derived from an EMBL/GenBank/DDBJ whole genome shotgun (WGS) entry which is preliminary data.</text>
</comment>
<feature type="compositionally biased region" description="Low complexity" evidence="1">
    <location>
        <begin position="64"/>
        <end position="76"/>
    </location>
</feature>
<feature type="region of interest" description="Disordered" evidence="1">
    <location>
        <begin position="21"/>
        <end position="93"/>
    </location>
</feature>
<keyword evidence="3" id="KW-1185">Reference proteome</keyword>
<proteinExistence type="predicted"/>
<feature type="compositionally biased region" description="Basic residues" evidence="1">
    <location>
        <begin position="29"/>
        <end position="50"/>
    </location>
</feature>
<feature type="region of interest" description="Disordered" evidence="1">
    <location>
        <begin position="119"/>
        <end position="187"/>
    </location>
</feature>
<dbReference type="Proteomes" id="UP000193467">
    <property type="component" value="Unassembled WGS sequence"/>
</dbReference>
<feature type="compositionally biased region" description="Basic and acidic residues" evidence="1">
    <location>
        <begin position="170"/>
        <end position="187"/>
    </location>
</feature>
<reference evidence="2 3" key="1">
    <citation type="submission" date="2016-07" db="EMBL/GenBank/DDBJ databases">
        <title>Pervasive Adenine N6-methylation of Active Genes in Fungi.</title>
        <authorList>
            <consortium name="DOE Joint Genome Institute"/>
            <person name="Mondo S.J."/>
            <person name="Dannebaum R.O."/>
            <person name="Kuo R.C."/>
            <person name="Labutti K."/>
            <person name="Haridas S."/>
            <person name="Kuo A."/>
            <person name="Salamov A."/>
            <person name="Ahrendt S.R."/>
            <person name="Lipzen A."/>
            <person name="Sullivan W."/>
            <person name="Andreopoulos W.B."/>
            <person name="Clum A."/>
            <person name="Lindquist E."/>
            <person name="Daum C."/>
            <person name="Ramamoorthy G.K."/>
            <person name="Gryganskyi A."/>
            <person name="Culley D."/>
            <person name="Magnuson J.K."/>
            <person name="James T.Y."/>
            <person name="O'Malley M.A."/>
            <person name="Stajich J.E."/>
            <person name="Spatafora J.W."/>
            <person name="Visel A."/>
            <person name="Grigoriev I.V."/>
        </authorList>
    </citation>
    <scope>NUCLEOTIDE SEQUENCE [LARGE SCALE GENOMIC DNA]</scope>
    <source>
        <strain evidence="2 3">62-1032</strain>
    </source>
</reference>
<evidence type="ECO:0000313" key="2">
    <source>
        <dbReference type="EMBL" id="ORY75970.1"/>
    </source>
</evidence>
<sequence length="187" mass="21750">MRRECGRSGLRRFWWSGRRLASPGGRRTASTRRRVRRRWVDQRRRRKRLAITRMDGARRRRRSSPSGKRLPSLRLLAANSPPPPSRRTGYPPGVAPHLRFNTLLSTLLALLSPLSRRHSRNLAPNQLSARQRGSSKSPRQPPPPPRVHQRGFLPVSLDLPLRATPNSSLLRRDRWEPKLDLRRPESW</sequence>
<evidence type="ECO:0000313" key="3">
    <source>
        <dbReference type="Proteomes" id="UP000193467"/>
    </source>
</evidence>